<keyword evidence="3" id="KW-1185">Reference proteome</keyword>
<feature type="compositionally biased region" description="Low complexity" evidence="1">
    <location>
        <begin position="1"/>
        <end position="15"/>
    </location>
</feature>
<name>A0A4S8LK91_DENBC</name>
<dbReference type="EMBL" id="ML179373">
    <property type="protein sequence ID" value="THU89303.1"/>
    <property type="molecule type" value="Genomic_DNA"/>
</dbReference>
<reference evidence="2 3" key="1">
    <citation type="journal article" date="2019" name="Nat. Ecol. Evol.">
        <title>Megaphylogeny resolves global patterns of mushroom evolution.</title>
        <authorList>
            <person name="Varga T."/>
            <person name="Krizsan K."/>
            <person name="Foldi C."/>
            <person name="Dima B."/>
            <person name="Sanchez-Garcia M."/>
            <person name="Sanchez-Ramirez S."/>
            <person name="Szollosi G.J."/>
            <person name="Szarkandi J.G."/>
            <person name="Papp V."/>
            <person name="Albert L."/>
            <person name="Andreopoulos W."/>
            <person name="Angelini C."/>
            <person name="Antonin V."/>
            <person name="Barry K.W."/>
            <person name="Bougher N.L."/>
            <person name="Buchanan P."/>
            <person name="Buyck B."/>
            <person name="Bense V."/>
            <person name="Catcheside P."/>
            <person name="Chovatia M."/>
            <person name="Cooper J."/>
            <person name="Damon W."/>
            <person name="Desjardin D."/>
            <person name="Finy P."/>
            <person name="Geml J."/>
            <person name="Haridas S."/>
            <person name="Hughes K."/>
            <person name="Justo A."/>
            <person name="Karasinski D."/>
            <person name="Kautmanova I."/>
            <person name="Kiss B."/>
            <person name="Kocsube S."/>
            <person name="Kotiranta H."/>
            <person name="LaButti K.M."/>
            <person name="Lechner B.E."/>
            <person name="Liimatainen K."/>
            <person name="Lipzen A."/>
            <person name="Lukacs Z."/>
            <person name="Mihaltcheva S."/>
            <person name="Morgado L.N."/>
            <person name="Niskanen T."/>
            <person name="Noordeloos M.E."/>
            <person name="Ohm R.A."/>
            <person name="Ortiz-Santana B."/>
            <person name="Ovrebo C."/>
            <person name="Racz N."/>
            <person name="Riley R."/>
            <person name="Savchenko A."/>
            <person name="Shiryaev A."/>
            <person name="Soop K."/>
            <person name="Spirin V."/>
            <person name="Szebenyi C."/>
            <person name="Tomsovsky M."/>
            <person name="Tulloss R.E."/>
            <person name="Uehling J."/>
            <person name="Grigoriev I.V."/>
            <person name="Vagvolgyi C."/>
            <person name="Papp T."/>
            <person name="Martin F.M."/>
            <person name="Miettinen O."/>
            <person name="Hibbett D.S."/>
            <person name="Nagy L.G."/>
        </authorList>
    </citation>
    <scope>NUCLEOTIDE SEQUENCE [LARGE SCALE GENOMIC DNA]</scope>
    <source>
        <strain evidence="2 3">CBS 962.96</strain>
    </source>
</reference>
<evidence type="ECO:0000313" key="3">
    <source>
        <dbReference type="Proteomes" id="UP000297245"/>
    </source>
</evidence>
<dbReference type="Proteomes" id="UP000297245">
    <property type="component" value="Unassembled WGS sequence"/>
</dbReference>
<feature type="compositionally biased region" description="Basic and acidic residues" evidence="1">
    <location>
        <begin position="218"/>
        <end position="250"/>
    </location>
</feature>
<organism evidence="2 3">
    <name type="scientific">Dendrothele bispora (strain CBS 962.96)</name>
    <dbReference type="NCBI Taxonomy" id="1314807"/>
    <lineage>
        <taxon>Eukaryota</taxon>
        <taxon>Fungi</taxon>
        <taxon>Dikarya</taxon>
        <taxon>Basidiomycota</taxon>
        <taxon>Agaricomycotina</taxon>
        <taxon>Agaricomycetes</taxon>
        <taxon>Agaricomycetidae</taxon>
        <taxon>Agaricales</taxon>
        <taxon>Agaricales incertae sedis</taxon>
        <taxon>Dendrothele</taxon>
    </lineage>
</organism>
<feature type="compositionally biased region" description="Polar residues" evidence="1">
    <location>
        <begin position="198"/>
        <end position="217"/>
    </location>
</feature>
<evidence type="ECO:0000256" key="1">
    <source>
        <dbReference type="SAM" id="MobiDB-lite"/>
    </source>
</evidence>
<evidence type="ECO:0000313" key="2">
    <source>
        <dbReference type="EMBL" id="THU89303.1"/>
    </source>
</evidence>
<gene>
    <name evidence="2" type="ORF">K435DRAFT_802843</name>
</gene>
<dbReference type="AlphaFoldDB" id="A0A4S8LK91"/>
<proteinExistence type="predicted"/>
<accession>A0A4S8LK91</accession>
<feature type="region of interest" description="Disordered" evidence="1">
    <location>
        <begin position="1"/>
        <end position="20"/>
    </location>
</feature>
<protein>
    <submittedName>
        <fullName evidence="2">Uncharacterized protein</fullName>
    </submittedName>
</protein>
<feature type="region of interest" description="Disordered" evidence="1">
    <location>
        <begin position="198"/>
        <end position="370"/>
    </location>
</feature>
<sequence>MITLTPISSSSTLSPGQTPDPATTKILQQLSKANSSVKGQYTIINMLLYVFQLQHLLRKNGEVFYLDNTELILQTYGNTKEIKSLLDIYGLQRMKQPLFIALFCTPLLLLTGVQLHAKTTSRTQLLKVHCHDQLHPKFISLFTSFFQGFGNMHPDILFKVEQILVNNLISMASGQKITRLHRWRRLFFAPTIFQVPNNQGSSRDVTQNEVGEQNASGQRHEEPFLHEGVSQKEQKCEPREEDPARSEEMRRKRLRRKGRSSSEKQKRVRRQADPQQGIELSSGGGGETDAEQEPPRNVSRRKGVIMSSGGETDKEEVGSESFLRKGRKKERIGQQVTKLGSGNDEGTDNKQEPPRRGLRRKRMIQSSGGG</sequence>